<dbReference type="Gene3D" id="2.130.10.10">
    <property type="entry name" value="YVTN repeat-like/Quinoprotein amine dehydrogenase"/>
    <property type="match status" value="1"/>
</dbReference>
<dbReference type="InterPro" id="IPR029063">
    <property type="entry name" value="SAM-dependent_MTases_sf"/>
</dbReference>
<evidence type="ECO:0000256" key="4">
    <source>
        <dbReference type="ARBA" id="ARBA00022691"/>
    </source>
</evidence>
<dbReference type="PANTHER" id="PTHR15574">
    <property type="entry name" value="WD REPEAT DOMAIN-CONTAINING FAMILY"/>
    <property type="match status" value="1"/>
</dbReference>
<feature type="domain" description="O-methyltransferase C-terminal" evidence="9">
    <location>
        <begin position="115"/>
        <end position="316"/>
    </location>
</feature>
<feature type="domain" description="O-methyltransferase dimerisation" evidence="10">
    <location>
        <begin position="20"/>
        <end position="103"/>
    </location>
</feature>
<proteinExistence type="inferred from homology"/>
<organism evidence="11 12">
    <name type="scientific">Arabidopsis thaliana</name>
    <name type="common">Mouse-ear cress</name>
    <dbReference type="NCBI Taxonomy" id="3702"/>
    <lineage>
        <taxon>Eukaryota</taxon>
        <taxon>Viridiplantae</taxon>
        <taxon>Streptophyta</taxon>
        <taxon>Embryophyta</taxon>
        <taxon>Tracheophyta</taxon>
        <taxon>Spermatophyta</taxon>
        <taxon>Magnoliopsida</taxon>
        <taxon>eudicotyledons</taxon>
        <taxon>Gunneridae</taxon>
        <taxon>Pentapetalae</taxon>
        <taxon>rosids</taxon>
        <taxon>malvids</taxon>
        <taxon>Brassicales</taxon>
        <taxon>Brassicaceae</taxon>
        <taxon>Camelineae</taxon>
        <taxon>Arabidopsis</taxon>
    </lineage>
</organism>
<dbReference type="InterPro" id="IPR016461">
    <property type="entry name" value="COMT-like"/>
</dbReference>
<dbReference type="Proteomes" id="UP000516314">
    <property type="component" value="Chromosome 4"/>
</dbReference>
<dbReference type="Pfam" id="PF00400">
    <property type="entry name" value="WD40"/>
    <property type="match status" value="2"/>
</dbReference>
<dbReference type="GO" id="GO:0005829">
    <property type="term" value="C:cytosol"/>
    <property type="evidence" value="ECO:0007669"/>
    <property type="project" value="UniProtKB-ARBA"/>
</dbReference>
<dbReference type="AlphaFoldDB" id="A0A7G2F315"/>
<keyword evidence="1 7" id="KW-0853">WD repeat</keyword>
<dbReference type="PROSITE" id="PS50294">
    <property type="entry name" value="WD_REPEATS_REGION"/>
    <property type="match status" value="1"/>
</dbReference>
<dbReference type="Pfam" id="PF00891">
    <property type="entry name" value="Methyltransf_2"/>
    <property type="match status" value="1"/>
</dbReference>
<feature type="region of interest" description="Disordered" evidence="8">
    <location>
        <begin position="749"/>
        <end position="772"/>
    </location>
</feature>
<evidence type="ECO:0000256" key="8">
    <source>
        <dbReference type="SAM" id="MobiDB-lite"/>
    </source>
</evidence>
<dbReference type="PROSITE" id="PS51683">
    <property type="entry name" value="SAM_OMT_II"/>
    <property type="match status" value="1"/>
</dbReference>
<sequence length="772" mass="85733">MEESKRNLLDEEAKASLDIWRYVFGFADIAAAKCAIDLKIPEAIENHPSSQPVTLTELSSAVSASPSHLRRIMRFLVHQGLFKEVPTKDGLATGYTNTPLSRLVSSPVNVSTPPPFDAVHGKDLWAFAQDNLCHSQLINEAMACDARRVVPRVAGACQGLYDGVATVVDVGGGTGETMGILVKEFPWIKGFNFDLPHVIEVGQVLDGVENVEGDMFDSIPASDAVIIKWVLHDWGDKDCIKILKNCKEAVLPNIGKVLIVECVIGEKKNTMIAEERDDKLEHVRLQLDMVMMVHTSTGKERTLKEWDFVLTEAGFARYENLVLRLEIYKKLEKHKGCVNTVSFNAEGDVLISGSDDRRVFLWDWQLGNVKLSFHSGHANNVFQAKFMPFSDDRTIVTCAADGMVRRASILEGDKVETSFLGLHQGRAHKLCIEPGNPHIFYTCGEDGLVQRFDLRTEAPTELFTCRSGDPRRRNMDAIQLNAIAIDPRNSNLFAVGGMEEYARLYDIRRFQGEGLNGVTRAADHFCPPHLIGNEDVGITGLAFSEQSELLVSYNDEFIYLFTPGMGLGSNPIPSSPISKSPVSKSESSSSPKDENEHSVSMVYKGHKNCETVKGVNFFGPRSEYVVSGSDCGRIFIWRKKGGELIRVMEADRHVVNCIEPHPHIPVLASSGIESDIKVWTSKAAERATLPENIELRKRTPRGWMYRVSSPHELLAQLFSLQNRSSSSPEREGESSSATGRELLDLILTFNDQSDDENATDDEDGNSHEDFFS</sequence>
<evidence type="ECO:0000313" key="11">
    <source>
        <dbReference type="EMBL" id="CAD5329998.1"/>
    </source>
</evidence>
<dbReference type="SUPFAM" id="SSF50978">
    <property type="entry name" value="WD40 repeat-like"/>
    <property type="match status" value="1"/>
</dbReference>
<dbReference type="InterPro" id="IPR012967">
    <property type="entry name" value="COMT_dimerisation"/>
</dbReference>
<dbReference type="InterPro" id="IPR001680">
    <property type="entry name" value="WD40_rpt"/>
</dbReference>
<dbReference type="GO" id="GO:0032259">
    <property type="term" value="P:methylation"/>
    <property type="evidence" value="ECO:0007669"/>
    <property type="project" value="UniProtKB-KW"/>
</dbReference>
<evidence type="ECO:0000259" key="10">
    <source>
        <dbReference type="Pfam" id="PF08100"/>
    </source>
</evidence>
<dbReference type="FunFam" id="1.10.10.10:FF:000836">
    <property type="entry name" value="O-methyltransferase family protein"/>
    <property type="match status" value="1"/>
</dbReference>
<keyword evidence="3" id="KW-0808">Transferase</keyword>
<feature type="repeat" description="WD" evidence="7">
    <location>
        <begin position="331"/>
        <end position="363"/>
    </location>
</feature>
<dbReference type="EMBL" id="LR881469">
    <property type="protein sequence ID" value="CAD5329998.1"/>
    <property type="molecule type" value="Genomic_DNA"/>
</dbReference>
<evidence type="ECO:0000259" key="9">
    <source>
        <dbReference type="Pfam" id="PF00891"/>
    </source>
</evidence>
<evidence type="ECO:0000256" key="2">
    <source>
        <dbReference type="ARBA" id="ARBA00022603"/>
    </source>
</evidence>
<keyword evidence="2" id="KW-0489">Methyltransferase</keyword>
<gene>
    <name evidence="11" type="ORF">AT9943_LOCUS17557</name>
</gene>
<evidence type="ECO:0000256" key="1">
    <source>
        <dbReference type="ARBA" id="ARBA00022574"/>
    </source>
</evidence>
<dbReference type="Gene3D" id="3.40.50.150">
    <property type="entry name" value="Vaccinia Virus protein VP39"/>
    <property type="match status" value="1"/>
</dbReference>
<evidence type="ECO:0000313" key="12">
    <source>
        <dbReference type="Proteomes" id="UP000516314"/>
    </source>
</evidence>
<name>A0A7G2F315_ARATH</name>
<dbReference type="SMART" id="SM00320">
    <property type="entry name" value="WD40"/>
    <property type="match status" value="7"/>
</dbReference>
<dbReference type="Pfam" id="PF08100">
    <property type="entry name" value="Dimerisation"/>
    <property type="match status" value="1"/>
</dbReference>
<keyword evidence="4" id="KW-0949">S-adenosyl-L-methionine</keyword>
<dbReference type="GO" id="GO:0046983">
    <property type="term" value="F:protein dimerization activity"/>
    <property type="evidence" value="ECO:0007669"/>
    <property type="project" value="InterPro"/>
</dbReference>
<protein>
    <submittedName>
        <fullName evidence="11">(thale cress) hypothetical protein</fullName>
    </submittedName>
</protein>
<evidence type="ECO:0000256" key="3">
    <source>
        <dbReference type="ARBA" id="ARBA00022679"/>
    </source>
</evidence>
<feature type="compositionally biased region" description="Acidic residues" evidence="8">
    <location>
        <begin position="752"/>
        <end position="763"/>
    </location>
</feature>
<dbReference type="InterPro" id="IPR036390">
    <property type="entry name" value="WH_DNA-bd_sf"/>
</dbReference>
<dbReference type="InterPro" id="IPR036322">
    <property type="entry name" value="WD40_repeat_dom_sf"/>
</dbReference>
<dbReference type="InterPro" id="IPR036388">
    <property type="entry name" value="WH-like_DNA-bd_sf"/>
</dbReference>
<evidence type="ECO:0000256" key="5">
    <source>
        <dbReference type="ARBA" id="ARBA00022737"/>
    </source>
</evidence>
<dbReference type="InterPro" id="IPR001077">
    <property type="entry name" value="COMT_C"/>
</dbReference>
<dbReference type="Gene3D" id="1.10.10.10">
    <property type="entry name" value="Winged helix-like DNA-binding domain superfamily/Winged helix DNA-binding domain"/>
    <property type="match status" value="1"/>
</dbReference>
<evidence type="ECO:0000256" key="7">
    <source>
        <dbReference type="PROSITE-ProRule" id="PRU00221"/>
    </source>
</evidence>
<comment type="similarity">
    <text evidence="6">Belongs to the class I-like SAM-binding methyltransferase superfamily. Cation-independent O-methyltransferase family.</text>
</comment>
<dbReference type="PANTHER" id="PTHR15574:SF21">
    <property type="entry name" value="DDB1- AND CUL4-ASSOCIATED FACTOR 8"/>
    <property type="match status" value="1"/>
</dbReference>
<evidence type="ECO:0000256" key="6">
    <source>
        <dbReference type="ARBA" id="ARBA00038277"/>
    </source>
</evidence>
<reference evidence="11 12" key="1">
    <citation type="submission" date="2020-09" db="EMBL/GenBank/DDBJ databases">
        <authorList>
            <person name="Ashkenazy H."/>
        </authorList>
    </citation>
    <scope>NUCLEOTIDE SEQUENCE [LARGE SCALE GENOMIC DNA]</scope>
    <source>
        <strain evidence="12">cv. Cdm-0</strain>
    </source>
</reference>
<feature type="region of interest" description="Disordered" evidence="8">
    <location>
        <begin position="572"/>
        <end position="598"/>
    </location>
</feature>
<dbReference type="SUPFAM" id="SSF46785">
    <property type="entry name" value="Winged helix' DNA-binding domain"/>
    <property type="match status" value="1"/>
</dbReference>
<feature type="compositionally biased region" description="Low complexity" evidence="8">
    <location>
        <begin position="572"/>
        <end position="590"/>
    </location>
</feature>
<dbReference type="GO" id="GO:0008171">
    <property type="term" value="F:O-methyltransferase activity"/>
    <property type="evidence" value="ECO:0007669"/>
    <property type="project" value="InterPro"/>
</dbReference>
<accession>A0A7G2F315</accession>
<keyword evidence="5" id="KW-0677">Repeat</keyword>
<dbReference type="SUPFAM" id="SSF53335">
    <property type="entry name" value="S-adenosyl-L-methionine-dependent methyltransferases"/>
    <property type="match status" value="1"/>
</dbReference>
<dbReference type="InterPro" id="IPR045151">
    <property type="entry name" value="DCAF8"/>
</dbReference>
<dbReference type="PROSITE" id="PS50082">
    <property type="entry name" value="WD_REPEATS_2"/>
    <property type="match status" value="1"/>
</dbReference>
<dbReference type="InterPro" id="IPR015943">
    <property type="entry name" value="WD40/YVTN_repeat-like_dom_sf"/>
</dbReference>